<dbReference type="GO" id="GO:0045271">
    <property type="term" value="C:respiratory chain complex I"/>
    <property type="evidence" value="ECO:0007669"/>
    <property type="project" value="UniProtKB-UniRule"/>
</dbReference>
<keyword evidence="5 11" id="KW-0812">Transmembrane</keyword>
<evidence type="ECO:0000256" key="1">
    <source>
        <dbReference type="ARBA" id="ARBA00004298"/>
    </source>
</evidence>
<dbReference type="InterPro" id="IPR009346">
    <property type="entry name" value="GRIM-19"/>
</dbReference>
<organism evidence="12">
    <name type="scientific">Blastobotrys adeninivorans</name>
    <name type="common">Yeast</name>
    <name type="synonym">Arxula adeninivorans</name>
    <dbReference type="NCBI Taxonomy" id="409370"/>
    <lineage>
        <taxon>Eukaryota</taxon>
        <taxon>Fungi</taxon>
        <taxon>Dikarya</taxon>
        <taxon>Ascomycota</taxon>
        <taxon>Saccharomycotina</taxon>
        <taxon>Dipodascomycetes</taxon>
        <taxon>Dipodascales</taxon>
        <taxon>Trichomonascaceae</taxon>
        <taxon>Blastobotrys</taxon>
    </lineage>
</organism>
<evidence type="ECO:0000256" key="4">
    <source>
        <dbReference type="ARBA" id="ARBA00022660"/>
    </source>
</evidence>
<reference evidence="12" key="2">
    <citation type="submission" date="2014-06" db="EMBL/GenBank/DDBJ databases">
        <title>The complete genome of Blastobotrys (Arxula) adeninivorans LS3 - a yeast of biotechnological interest.</title>
        <authorList>
            <person name="Kunze G."/>
            <person name="Gaillardin C."/>
            <person name="Czernicka M."/>
            <person name="Durrens P."/>
            <person name="Martin T."/>
            <person name="Boer E."/>
            <person name="Gabaldon T."/>
            <person name="Cruz J."/>
            <person name="Talla E."/>
            <person name="Marck C."/>
            <person name="Goffeau A."/>
            <person name="Barbe V."/>
            <person name="Baret P."/>
            <person name="Baronian K."/>
            <person name="Beier S."/>
            <person name="Bleykasten C."/>
            <person name="Bode R."/>
            <person name="Casaregola S."/>
            <person name="Despons L."/>
            <person name="Fairhead C."/>
            <person name="Giersberg M."/>
            <person name="Gierski P."/>
            <person name="Hahnel U."/>
            <person name="Hartmann A."/>
            <person name="Jankowska D."/>
            <person name="Jubin C."/>
            <person name="Jung P."/>
            <person name="Lafontaine I."/>
            <person name="Leh-Louis V."/>
            <person name="Lemaire M."/>
            <person name="Marcet-Houben M."/>
            <person name="Mascher M."/>
            <person name="Morel G."/>
            <person name="Richard G.-F."/>
            <person name="Riechen J."/>
            <person name="Sacerdot C."/>
            <person name="Sarkar A."/>
            <person name="Savel G."/>
            <person name="Schacherer J."/>
            <person name="Sherman D."/>
            <person name="Straub M.-L."/>
            <person name="Stein N."/>
            <person name="Thierry A."/>
            <person name="Trautwein-Schult A."/>
            <person name="Westhof E."/>
            <person name="Worch S."/>
            <person name="Dujon B."/>
            <person name="Souciet J.-L."/>
            <person name="Wincker P."/>
            <person name="Scholz U."/>
            <person name="Neuveglise N."/>
        </authorList>
    </citation>
    <scope>NUCLEOTIDE SEQUENCE</scope>
    <source>
        <strain evidence="12">LS3</strain>
    </source>
</reference>
<name>A0A060SWV3_BLAAD</name>
<evidence type="ECO:0000256" key="2">
    <source>
        <dbReference type="ARBA" id="ARBA00007312"/>
    </source>
</evidence>
<evidence type="ECO:0000256" key="10">
    <source>
        <dbReference type="ARBA" id="ARBA00023136"/>
    </source>
</evidence>
<dbReference type="AlphaFoldDB" id="A0A060SWV3"/>
<dbReference type="EMBL" id="HG937691">
    <property type="protein sequence ID" value="CDP33173.1"/>
    <property type="molecule type" value="Genomic_DNA"/>
</dbReference>
<keyword evidence="7 11" id="KW-0249">Electron transport</keyword>
<dbReference type="Pfam" id="PF06212">
    <property type="entry name" value="GRIM-19"/>
    <property type="match status" value="1"/>
</dbReference>
<comment type="function">
    <text evidence="11">Complex I functions in the transfer of electrons from NADH to the respiratory chain. Accessory subunit of the mitochondrial membrane respiratory chain NADH dehydrogenase (Complex I), that is believed not to be involved in catalysis.</text>
</comment>
<evidence type="ECO:0000256" key="5">
    <source>
        <dbReference type="ARBA" id="ARBA00022692"/>
    </source>
</evidence>
<feature type="transmembrane region" description="Helical" evidence="11">
    <location>
        <begin position="29"/>
        <end position="49"/>
    </location>
</feature>
<keyword evidence="6 11" id="KW-0999">Mitochondrion inner membrane</keyword>
<evidence type="ECO:0000256" key="9">
    <source>
        <dbReference type="ARBA" id="ARBA00023128"/>
    </source>
</evidence>
<evidence type="ECO:0000256" key="7">
    <source>
        <dbReference type="ARBA" id="ARBA00022982"/>
    </source>
</evidence>
<accession>A0A060SWV3</accession>
<gene>
    <name evidence="12" type="ORF">GNLVRS02_ARAD1A03366g</name>
</gene>
<keyword evidence="10 11" id="KW-0472">Membrane</keyword>
<evidence type="ECO:0000256" key="3">
    <source>
        <dbReference type="ARBA" id="ARBA00022448"/>
    </source>
</evidence>
<keyword evidence="3 11" id="KW-0813">Transport</keyword>
<sequence>MAQDLPPAKGYEPVQWKRNLPSRGFRPSIYALGVLGLCSYGFYRLIGVIRERNELIREKQWARIHLTALLEAEADRDTVRRHYSTIAKEKEIMKDVPGWNAEESVYHDGKFRTPTYVNLPKF</sequence>
<dbReference type="GO" id="GO:0005743">
    <property type="term" value="C:mitochondrial inner membrane"/>
    <property type="evidence" value="ECO:0007669"/>
    <property type="project" value="UniProtKB-SubCell"/>
</dbReference>
<evidence type="ECO:0000313" key="12">
    <source>
        <dbReference type="EMBL" id="CDP33173.1"/>
    </source>
</evidence>
<keyword evidence="4 11" id="KW-0679">Respiratory chain</keyword>
<comment type="subcellular location">
    <subcellularLocation>
        <location evidence="1 11">Mitochondrion inner membrane</location>
        <topology evidence="1 11">Single-pass membrane protein</topology>
        <orientation evidence="1 11">Matrix side</orientation>
    </subcellularLocation>
</comment>
<keyword evidence="9 11" id="KW-0496">Mitochondrion</keyword>
<protein>
    <recommendedName>
        <fullName evidence="11">NADH dehydrogenase [ubiquinone] 1 alpha subcomplex subunit 13</fullName>
    </recommendedName>
</protein>
<dbReference type="PhylomeDB" id="A0A060SWV3"/>
<reference evidence="12" key="1">
    <citation type="submission" date="2014-02" db="EMBL/GenBank/DDBJ databases">
        <authorList>
            <person name="Genoscope - CEA"/>
        </authorList>
    </citation>
    <scope>NUCLEOTIDE SEQUENCE</scope>
    <source>
        <strain evidence="12">LS3</strain>
    </source>
</reference>
<dbReference type="PANTHER" id="PTHR12966">
    <property type="entry name" value="NADH DEHYDROGENASE UBIQUINONE 1 ALPHA SUBCOMPLEX SUBUNIT 13"/>
    <property type="match status" value="1"/>
</dbReference>
<comment type="similarity">
    <text evidence="2 11">Belongs to the complex I NDUFA13 subunit family.</text>
</comment>
<evidence type="ECO:0000256" key="11">
    <source>
        <dbReference type="RuleBase" id="RU368034"/>
    </source>
</evidence>
<evidence type="ECO:0000256" key="8">
    <source>
        <dbReference type="ARBA" id="ARBA00022989"/>
    </source>
</evidence>
<evidence type="ECO:0000256" key="6">
    <source>
        <dbReference type="ARBA" id="ARBA00022792"/>
    </source>
</evidence>
<proteinExistence type="inferred from homology"/>
<keyword evidence="8 11" id="KW-1133">Transmembrane helix</keyword>
<dbReference type="PANTHER" id="PTHR12966:SF0">
    <property type="entry name" value="NADH DEHYDROGENASE [UBIQUINONE] 1 ALPHA SUBCOMPLEX SUBUNIT 13"/>
    <property type="match status" value="1"/>
</dbReference>